<protein>
    <submittedName>
        <fullName evidence="2">Uncharacterized protein</fullName>
    </submittedName>
</protein>
<dbReference type="EMBL" id="CAADFP010000007">
    <property type="protein sequence ID" value="VFK23731.1"/>
    <property type="molecule type" value="Genomic_DNA"/>
</dbReference>
<evidence type="ECO:0000313" key="2">
    <source>
        <dbReference type="EMBL" id="VFK23731.1"/>
    </source>
</evidence>
<evidence type="ECO:0000313" key="1">
    <source>
        <dbReference type="EMBL" id="VFK07136.1"/>
    </source>
</evidence>
<dbReference type="EMBL" id="CAADFM010000007">
    <property type="protein sequence ID" value="VFK07136.1"/>
    <property type="molecule type" value="Genomic_DNA"/>
</dbReference>
<reference evidence="2" key="1">
    <citation type="submission" date="2019-02" db="EMBL/GenBank/DDBJ databases">
        <authorList>
            <person name="Gruber-Vodicka R. H."/>
            <person name="Seah K. B. B."/>
        </authorList>
    </citation>
    <scope>NUCLEOTIDE SEQUENCE</scope>
    <source>
        <strain evidence="1">BECK_S312</strain>
        <strain evidence="2">BECK_S426</strain>
    </source>
</reference>
<sequence>MLLLSRGVPTTAFSDGFSVCYPGIRNALFFRYLNSPNATEKMSLFQKDIFQGFCIPYAISPCFDGTRIGSMNSFGDLNG</sequence>
<dbReference type="AlphaFoldDB" id="A0A450X3B6"/>
<organism evidence="2">
    <name type="scientific">Candidatus Kentrum sp. LPFa</name>
    <dbReference type="NCBI Taxonomy" id="2126335"/>
    <lineage>
        <taxon>Bacteria</taxon>
        <taxon>Pseudomonadati</taxon>
        <taxon>Pseudomonadota</taxon>
        <taxon>Gammaproteobacteria</taxon>
        <taxon>Candidatus Kentrum</taxon>
    </lineage>
</organism>
<gene>
    <name evidence="1" type="ORF">BECKLPF1236A_GA0070988_1000727</name>
    <name evidence="2" type="ORF">BECKLPF1236C_GA0070990_1000727</name>
</gene>
<proteinExistence type="predicted"/>
<accession>A0A450X3B6</accession>
<name>A0A450X3B6_9GAMM</name>